<dbReference type="InterPro" id="IPR001242">
    <property type="entry name" value="Condensation_dom"/>
</dbReference>
<dbReference type="SUPFAM" id="SSF52777">
    <property type="entry name" value="CoA-dependent acyltransferases"/>
    <property type="match status" value="8"/>
</dbReference>
<evidence type="ECO:0000256" key="1">
    <source>
        <dbReference type="ARBA" id="ARBA00001957"/>
    </source>
</evidence>
<evidence type="ECO:0000256" key="4">
    <source>
        <dbReference type="SAM" id="MobiDB-lite"/>
    </source>
</evidence>
<evidence type="ECO:0000259" key="5">
    <source>
        <dbReference type="PROSITE" id="PS50075"/>
    </source>
</evidence>
<dbReference type="UniPathway" id="UPA00011"/>
<dbReference type="SMART" id="SM00823">
    <property type="entry name" value="PKS_PP"/>
    <property type="match status" value="3"/>
</dbReference>
<dbReference type="InterPro" id="IPR045851">
    <property type="entry name" value="AMP-bd_C_sf"/>
</dbReference>
<dbReference type="InterPro" id="IPR006162">
    <property type="entry name" value="Ppantetheine_attach_site"/>
</dbReference>
<reference evidence="6 7" key="1">
    <citation type="submission" date="2016-10" db="EMBL/GenBank/DDBJ databases">
        <authorList>
            <person name="de Groot N.N."/>
        </authorList>
    </citation>
    <scope>NUCLEOTIDE SEQUENCE [LARGE SCALE GENOMIC DNA]</scope>
    <source>
        <strain evidence="6 7">DSM 44215</strain>
    </source>
</reference>
<feature type="domain" description="Carrier" evidence="5">
    <location>
        <begin position="1732"/>
        <end position="1816"/>
    </location>
</feature>
<feature type="domain" description="Carrier" evidence="5">
    <location>
        <begin position="2833"/>
        <end position="2907"/>
    </location>
</feature>
<dbReference type="STRING" id="158898.SAMN04488548_1341540"/>
<gene>
    <name evidence="6" type="ORF">SAMN04488548_1341540</name>
</gene>
<dbReference type="InterPro" id="IPR000873">
    <property type="entry name" value="AMP-dep_synth/lig_dom"/>
</dbReference>
<dbReference type="Gene3D" id="3.30.300.30">
    <property type="match status" value="3"/>
</dbReference>
<feature type="region of interest" description="Disordered" evidence="4">
    <location>
        <begin position="405"/>
        <end position="428"/>
    </location>
</feature>
<dbReference type="PANTHER" id="PTHR45527">
    <property type="entry name" value="NONRIBOSOMAL PEPTIDE SYNTHETASE"/>
    <property type="match status" value="1"/>
</dbReference>
<dbReference type="Pfam" id="PF13193">
    <property type="entry name" value="AMP-binding_C"/>
    <property type="match status" value="1"/>
</dbReference>
<organism evidence="6 7">
    <name type="scientific">Gordonia westfalica</name>
    <dbReference type="NCBI Taxonomy" id="158898"/>
    <lineage>
        <taxon>Bacteria</taxon>
        <taxon>Bacillati</taxon>
        <taxon>Actinomycetota</taxon>
        <taxon>Actinomycetes</taxon>
        <taxon>Mycobacteriales</taxon>
        <taxon>Gordoniaceae</taxon>
        <taxon>Gordonia</taxon>
    </lineage>
</organism>
<dbReference type="PROSITE" id="PS50075">
    <property type="entry name" value="CARRIER"/>
    <property type="match status" value="3"/>
</dbReference>
<dbReference type="CDD" id="cd05930">
    <property type="entry name" value="A_NRPS"/>
    <property type="match status" value="1"/>
</dbReference>
<proteinExistence type="predicted"/>
<dbReference type="Pfam" id="PF00550">
    <property type="entry name" value="PP-binding"/>
    <property type="match status" value="3"/>
</dbReference>
<keyword evidence="2" id="KW-0596">Phosphopantetheine</keyword>
<dbReference type="RefSeq" id="WP_084811792.1">
    <property type="nucleotide sequence ID" value="NZ_FNLM01000034.1"/>
</dbReference>
<dbReference type="FunFam" id="2.30.38.10:FF:000001">
    <property type="entry name" value="Non-ribosomal peptide synthetase PvdI"/>
    <property type="match status" value="1"/>
</dbReference>
<dbReference type="NCBIfam" id="TIGR01733">
    <property type="entry name" value="AA-adenyl-dom"/>
    <property type="match status" value="3"/>
</dbReference>
<feature type="region of interest" description="Disordered" evidence="4">
    <location>
        <begin position="724"/>
        <end position="743"/>
    </location>
</feature>
<name>A0A1H2IXE7_9ACTN</name>
<dbReference type="PANTHER" id="PTHR45527:SF1">
    <property type="entry name" value="FATTY ACID SYNTHASE"/>
    <property type="match status" value="1"/>
</dbReference>
<dbReference type="GO" id="GO:0044550">
    <property type="term" value="P:secondary metabolite biosynthetic process"/>
    <property type="evidence" value="ECO:0007669"/>
    <property type="project" value="TreeGrafter"/>
</dbReference>
<accession>A0A1H2IXE7</accession>
<comment type="cofactor">
    <cofactor evidence="1">
        <name>pantetheine 4'-phosphate</name>
        <dbReference type="ChEBI" id="CHEBI:47942"/>
    </cofactor>
</comment>
<evidence type="ECO:0000313" key="6">
    <source>
        <dbReference type="EMBL" id="SDU48877.1"/>
    </source>
</evidence>
<feature type="region of interest" description="Disordered" evidence="4">
    <location>
        <begin position="1"/>
        <end position="24"/>
    </location>
</feature>
<dbReference type="InterPro" id="IPR020845">
    <property type="entry name" value="AMP-binding_CS"/>
</dbReference>
<dbReference type="InterPro" id="IPR020806">
    <property type="entry name" value="PKS_PP-bd"/>
</dbReference>
<dbReference type="InterPro" id="IPR025110">
    <property type="entry name" value="AMP-bd_C"/>
</dbReference>
<dbReference type="Gene3D" id="3.30.559.30">
    <property type="entry name" value="Nonribosomal peptide synthetase, condensation domain"/>
    <property type="match status" value="4"/>
</dbReference>
<dbReference type="CDD" id="cd19540">
    <property type="entry name" value="LCL_NRPS-like"/>
    <property type="match status" value="2"/>
</dbReference>
<dbReference type="InterPro" id="IPR042099">
    <property type="entry name" value="ANL_N_sf"/>
</dbReference>
<dbReference type="GO" id="GO:0043041">
    <property type="term" value="P:amino acid activation for nonribosomal peptide biosynthetic process"/>
    <property type="evidence" value="ECO:0007669"/>
    <property type="project" value="TreeGrafter"/>
</dbReference>
<dbReference type="Gene3D" id="3.40.50.12780">
    <property type="entry name" value="N-terminal domain of ligase-like"/>
    <property type="match status" value="1"/>
</dbReference>
<keyword evidence="3" id="KW-0597">Phosphoprotein</keyword>
<protein>
    <submittedName>
        <fullName evidence="6">Non-ribosomal peptide synthase domain TIGR01720/amino acid adenylation domain-containing protein</fullName>
    </submittedName>
</protein>
<dbReference type="InterPro" id="IPR009081">
    <property type="entry name" value="PP-bd_ACP"/>
</dbReference>
<dbReference type="InterPro" id="IPR010071">
    <property type="entry name" value="AA_adenyl_dom"/>
</dbReference>
<dbReference type="OrthoDB" id="4510129at2"/>
<evidence type="ECO:0000256" key="3">
    <source>
        <dbReference type="ARBA" id="ARBA00022553"/>
    </source>
</evidence>
<feature type="domain" description="Carrier" evidence="5">
    <location>
        <begin position="645"/>
        <end position="720"/>
    </location>
</feature>
<dbReference type="Gene3D" id="3.40.50.980">
    <property type="match status" value="6"/>
</dbReference>
<dbReference type="PROSITE" id="PS00012">
    <property type="entry name" value="PHOSPHOPANTETHEINE"/>
    <property type="match status" value="2"/>
</dbReference>
<dbReference type="GO" id="GO:0003824">
    <property type="term" value="F:catalytic activity"/>
    <property type="evidence" value="ECO:0007669"/>
    <property type="project" value="InterPro"/>
</dbReference>
<sequence length="4262" mass="448834">MTSDTSVSRGVGARTSAGSTHQPTALRRLTFAAAHAADAEAMVGAAGPVTFRELHRRVTVAATTLVARGVDPTPAIRATVTALLPRAGSTPAQLAAAAGEVLADLERRIDDVLGSGDAESLPGLFRVSAHRRGDAVALTDLAGAAITYRELDERTDRLARALAAAGAGPETLVGVAMPRSADLVVALLAVLKTGAAYLPLDRTHPIARLRTIVDDAAPVLILADPATTAAWTDMPARVTTPDDLTASAEPDTMPGLPARVGAHSSAYVMYTSGSTGVPKGVVVTHDNVISLIVALDALVESTPDDVWAMFHSYAFDVSVGEIWAAMLAGGRLVVLDHATTRAPDDVVEVFDREGVTIVNFTPSSFYQFAAAVRPPHGSALPDSVRRLHFSGELLDYEHVRKWQADRAADGSPTGPGADVPGPQLNNMYGPTETTVYMTRRELTRGFVEAATASDIGTPLLGSRVHVLDGRLAPLPDGVPGELYVSGVQVTRGFLRRHGLTATRYVANPFGPPGSRMYRTGDVGVARDGSIEFVGRRDGQVKLRGFRIELGEVESAMSAVDGIDAAGADIRKRGDTEHLVGYLVPTAGNAPDEPTVRARLAAALPEYMVPTLFVWLDALPLTVNGKLDRALLPEPDAADDPGADEPPATPTEERLAALVAEILGETEIGVTASLFDLGGNSLTATRVAARAAEDFGTTVAARDLFATPTVRGLAEVIDRRLADTASAGPAIPRPPLRPADRTGPLPLSPAQRRIWFLETMNPGGPAYLIPAVLRLSGDPDADGVGTRLDPAAVAAALDDLIIRHETLRTRFVATDGVPEQIIDDPGTARHDIRVDPPIDMRGAGSPGVTAIVADIVTRGFDLEHEAPVRSRLIRVADDDWVLVLVVHHIIGDGGSMAPLVADFVEAYQARLAGRAPGWSPLPVQYADYAVWHHEILGDSTDPDSLAARQLAYWKAQLAGVPELTDLPLDRPRAAVRDEDGAELSAVIDAATWSRLRELADRHDATMFMCVHALLAVTLLRSGSGSDLVIGTPVEGRGDRRLDGLIGMFVNTLALRTPLRRDADFAAVLAACRETDIAALDHTDLPFETVVEQVTTARGTAHPPLFQVALAFQNIERPTIELPGLVVSELEAPVTTAKVDLQVTVVDPPGRPRDEDTSVVITYATALFDATTVEGLVRRLQSVARAVVDSPETPVGDLPTGEPDDVPAIVSSPALAPSPVALRGLLEDAIARHPEGVAVTDGKLALTYAELDASSRLLAAELRSRGARPGTVVALAVPRSPVGTVAFWAIARTGAAVGVIDPSQPAERIRYMTGTLAATLGVTGAGSGVPGVADAAAEPGDGTTWLVVEDLIDLADRTRWAAESVARDDPAPEARVDDTAYIIFTSGSTGRPKGVAVTHRGLADLVADARSRFELSPESRVLRFAAPGFDASVFETLVAVASASTMVVVPPGITGGRELAAVLTDESVSHMTITPSALATVPVGAFPDLRVVNVAGDACSPELVRAWSDGRAMYNLYGPTEATIWSTASTAMRPGAPVSIGGPIAGVGVLVLDARLHPVPPGVAGELYLVGPALAAGYLRHTALTAERFVAAPFGPPGERMYRTGDLVRGRHRDGRWELDFLGRSDFQVKIRGFRIETGEIDAVLESHATVDFSITAGIAHPTSGETVLVSWVHGTDGVALDVSAVSSHAARHLPAHMVPTAIVPLDEIPLAATGKLDRAALPAPEFARGVHVEPRTGTERAVAAVFAEVLGMDAPDDAGEGRGVSALDSFFDLGGTSLSATRVVARLSAEFGVELGVRVIFDAPTVEALASSIDAGELDSRATGPAPGVLMRPEPVPLSYAQRRMWFLNQFDPGSAAYVIPIVVRLHGELDVAAMHGAINDVAERHEVLRTIYPAGSDSGDAAEPVQVVLEFHADLVPVGHTVVPGSAAQDSVVSAEIAATISQPFDVTRELPLRARILSSPVPGSPGVTDEHVLVIALHHIAADGESAPILAREVTEAYDARRADREPRWMPLTLQYADYAVWQRHRLGDPDDPGSEMSRQLSYWTRQLRGLPDVLPLPVDRPRTLTPDTRAATVRWSLPAPVVAGLRRRASEQRATLFMVIHAAVAAVLARLTSTIEIAVATPVAGRGHRALDELIGMFVNTVVLRVDVDPHLTGGALLDRARLAALTALDHAEVPFERVVDAVDPPRTENVEPLAQVMMVHTAGAEPVMAGVRMGDLSAEFVEIDDTTVKFDLSIGTREAVDRSLAGALTYAAALFDAGTAEMIAAALETTLTVLADDLDVPVADIPILTEPQKRSQYELATGRTVTLPPETLVDAVVSGTRISPDAVALRSAGRSVTHREFGARVAVLARELMSFGVGPEDSVVVCIPRSIELVIAIHAVLAAGGQYVPVATDAPEDRVRYMIDTAGAGVGLVGPGAGAGLVTAGDTSAGGLVDRVIVVDATNPVDLDTASVTDAERRAPLLPDHAAYTLFTSGSTGRPKGVTVTHRAVLNRLRWGIEEFGIGPDDTVLLKTPATFDVSVPELFAPPMTGARMVIAPDDAHLDPHAIARLIDDEHITTVHFVPSLLAVFVEVLDHTAGGVLPSLRHLYCSGEALAPATLGEVRAVLPRVRIHNLFGPTEAAVEVTAATLGDHREVVPMGRPIWNTQTFVLDPRLRPVPAGVAGELYLGGVQLARGYTARADLTADRFVADPFGRGSRLYRTGDLVRRNRSGDLEYLGRSDFQVKLRGQRIELGEIEVVLATVSGVRQAAVTLTRVPGGAEHLVGYLIGPESEVSLGRAREAVAASLPAYMRPTLWVTLAEAPLSSAGKLDRKALPAPQFDMLTHADTDAAPATDSERVVAGIVAAVLGVERIPMTSSFFALGGDSIASIRLTSMLRAAGFTLTPRDVFGATTVRDLAQLSRHEPHAVLDELPGGGVGPVAPTPGTAWMLDLADDLADVADFSQSTVLTLPADIDEHALRAVIGAVVAAHPMLTASLQIDANGEPAVIAGAGGADDIVVEIVDHSRRSNTGPTPTIDEAVHAAHRRALETLAPTQGRLVSAIGVRVGDGRELVGRLVIAIHHLGVDAVSWPTIVSGVARAWWQYRNGDDPHITTRGTSFRRWADVLSDLADRDDEIDWWRDQLPEGTAPVLDPVRDRLRTTVSAAHIVDTDRTETVLGRVADAFGARTDTVLAAALAYALTTTTAAGRLGYDAPSVSMLLENHGREESVAPGADLSETVGWFTSFVPVSVDIPSHGASPGHDLATVLKSLKDRQKRMPDNGMAFGALRWLRAGSPLRDRPLPPVTVNYLGTLAGTDDDVTTASTEFLPAGDAPVLAPSVRGDMTALAALTATMGTVTSPQGRRLRLDLTAPEAVLGRDDLDDLAARWDAALSSLVAYVGSVGDPGPSETDIIGGGLTQTEIDDLVGRYSVGRSRTAPAIWPPTPLQQGLFYEAERLAASQADESSFSTDPYVTQSIIEFAGHHSPTALLPAIRELLARQRVLRSAFGRTASGRPVVVIPPPDHPVVTDPDFRGVDLTNEDFAVAAARIVELAEDDRTRPFHLDSPPLIRFTAVSHSGVTGPAHTVVITAHHIILDGWSGPILVADLLAAHLGRPPVTPSADMESYLEWLDRRDRAAALTAWLDVLDGATPTLVAPHHAARARQEERRPYEIDARLDAATRARVEERVRQLGSTMSTALHAAWSILLSRLTGEQRVVFGETVSGRPADLDDADAMIGLFINTVPVVADVDPDRTIADLVTALHESRTGLVDHQFLGLGEITRAAGHPALFDTLVVYESYPVDTGTVLEGSRTSGLEIRDVTTSDATHYPLALIAAPDPDGLSLTVKADLAAVDAEVAEVIASCLVDLLEALADDPATSVAALDPMPVEMRGTVETWSRGAVVGLGWGGRSVGSVVAERVGLSGSQVAVWCGDRVVSYGEFGGLVAGVARGLLGLGVGVDSAVGVVMSRSLELLVAVHAVVVVGGRYVPVEVDAPVERVGYMLSTAGVGVVLTRVGEGVVVPAGVERVVVDCGVGSGVSADVGAVELGGVVDEVGVLSPLVGVYTLFTSGSTGRPKGVTVSQGAVVNRLGWMQSLFPIAGDDVVLWKTPVSFDVSVWELFWPLMVGASVVVAEPGGHRDPWYVASVVERFGVSVCHFVPSMLSVFVDALGGSGGGGSVGGGLGSLRQVFCSGEALGVAGVEGLRGLVPGVRVVNLYGPTEAAVDVTWYVVSGGEVVVPIGRAVPNVSVWVLDSRLRPVPVGVVGELYLGGVQVARGMRRGWG</sequence>
<dbReference type="Pfam" id="PF00668">
    <property type="entry name" value="Condensation"/>
    <property type="match status" value="4"/>
</dbReference>
<dbReference type="Gene3D" id="1.10.1200.10">
    <property type="entry name" value="ACP-like"/>
    <property type="match status" value="3"/>
</dbReference>
<dbReference type="PROSITE" id="PS00455">
    <property type="entry name" value="AMP_BINDING"/>
    <property type="match status" value="2"/>
</dbReference>
<dbReference type="Gene3D" id="3.30.559.10">
    <property type="entry name" value="Chloramphenicol acetyltransferase-like domain"/>
    <property type="match status" value="4"/>
</dbReference>
<dbReference type="Pfam" id="PF00501">
    <property type="entry name" value="AMP-binding"/>
    <property type="match status" value="4"/>
</dbReference>
<dbReference type="FunFam" id="3.40.50.980:FF:000001">
    <property type="entry name" value="Non-ribosomal peptide synthetase"/>
    <property type="match status" value="1"/>
</dbReference>
<dbReference type="Proteomes" id="UP000183180">
    <property type="component" value="Unassembled WGS sequence"/>
</dbReference>
<dbReference type="FunFam" id="3.40.50.12780:FF:000012">
    <property type="entry name" value="Non-ribosomal peptide synthetase"/>
    <property type="match status" value="1"/>
</dbReference>
<dbReference type="GO" id="GO:0005737">
    <property type="term" value="C:cytoplasm"/>
    <property type="evidence" value="ECO:0007669"/>
    <property type="project" value="TreeGrafter"/>
</dbReference>
<dbReference type="Gene3D" id="2.30.38.10">
    <property type="entry name" value="Luciferase, Domain 3"/>
    <property type="match status" value="3"/>
</dbReference>
<dbReference type="GO" id="GO:0008610">
    <property type="term" value="P:lipid biosynthetic process"/>
    <property type="evidence" value="ECO:0007669"/>
    <property type="project" value="UniProtKB-ARBA"/>
</dbReference>
<evidence type="ECO:0000313" key="7">
    <source>
        <dbReference type="Proteomes" id="UP000183180"/>
    </source>
</evidence>
<dbReference type="SUPFAM" id="SSF56801">
    <property type="entry name" value="Acetyl-CoA synthetase-like"/>
    <property type="match status" value="4"/>
</dbReference>
<dbReference type="GO" id="GO:0031177">
    <property type="term" value="F:phosphopantetheine binding"/>
    <property type="evidence" value="ECO:0007669"/>
    <property type="project" value="InterPro"/>
</dbReference>
<dbReference type="InterPro" id="IPR036736">
    <property type="entry name" value="ACP-like_sf"/>
</dbReference>
<dbReference type="EMBL" id="FNLM01000034">
    <property type="protein sequence ID" value="SDU48877.1"/>
    <property type="molecule type" value="Genomic_DNA"/>
</dbReference>
<dbReference type="InterPro" id="IPR023213">
    <property type="entry name" value="CAT-like_dom_sf"/>
</dbReference>
<dbReference type="NCBIfam" id="NF003417">
    <property type="entry name" value="PRK04813.1"/>
    <property type="match status" value="4"/>
</dbReference>
<evidence type="ECO:0000256" key="2">
    <source>
        <dbReference type="ARBA" id="ARBA00022450"/>
    </source>
</evidence>
<dbReference type="SUPFAM" id="SSF47336">
    <property type="entry name" value="ACP-like"/>
    <property type="match status" value="3"/>
</dbReference>